<protein>
    <recommendedName>
        <fullName evidence="1">F-box domain-containing protein</fullName>
    </recommendedName>
</protein>
<sequence>MIAKSLKLTSLPQDILLLIVHLAGKSDKCAISRVCKALRDVSRPTRFQKVQLDSKTAFVKFCDLVRQEEYAHCAGFVRKLTLNYTGTEQPLLEPFPRLFPNMVDLDVICDGNLGREFLGSLGGLSSLRSLSLDTQARGFDSSEPAEFSDLKLTSLSVSALNSDISNVVLFTQNVLRGATQESITEFSILHHALSSNPAAVPEPCDPFPVEISAFPALKCVYLVGALVSPMSSRLSTLLPAVTTLRCITRRGSAVHDGTTGSWDHLEKLVVVYSPGKEVDEKILDHAPNLKELELHELSVRSLHNILLSIIGTGLAALRLTSVSLDMTQPAMGPQFNDVISKDVFESAVLAMKNLEHFGLVGYEHMTLLHPIRTPFPWFTSVERLASIFSNLHFLLKFQTNMPADMLESFPNDPENVLSYVRSKRNEYIRISGNFVANCTSLQVVIWGFRKWSGKWLLIPTKKRKNGETSSVSDDIFLSESPLFDETELSSYEIV</sequence>
<dbReference type="InterPro" id="IPR001810">
    <property type="entry name" value="F-box_dom"/>
</dbReference>
<dbReference type="AlphaFoldDB" id="A0A0H2RFZ6"/>
<gene>
    <name evidence="2" type="ORF">SCHPADRAFT_999370</name>
</gene>
<accession>A0A0H2RFZ6</accession>
<evidence type="ECO:0000259" key="1">
    <source>
        <dbReference type="PROSITE" id="PS50181"/>
    </source>
</evidence>
<name>A0A0H2RFZ6_9AGAM</name>
<dbReference type="InterPro" id="IPR032675">
    <property type="entry name" value="LRR_dom_sf"/>
</dbReference>
<dbReference type="InParanoid" id="A0A0H2RFZ6"/>
<dbReference type="SUPFAM" id="SSF52047">
    <property type="entry name" value="RNI-like"/>
    <property type="match status" value="1"/>
</dbReference>
<reference evidence="2 3" key="1">
    <citation type="submission" date="2015-04" db="EMBL/GenBank/DDBJ databases">
        <title>Complete genome sequence of Schizopora paradoxa KUC8140, a cosmopolitan wood degrader in East Asia.</title>
        <authorList>
            <consortium name="DOE Joint Genome Institute"/>
            <person name="Min B."/>
            <person name="Park H."/>
            <person name="Jang Y."/>
            <person name="Kim J.-J."/>
            <person name="Kim K.H."/>
            <person name="Pangilinan J."/>
            <person name="Lipzen A."/>
            <person name="Riley R."/>
            <person name="Grigoriev I.V."/>
            <person name="Spatafora J.W."/>
            <person name="Choi I.-G."/>
        </authorList>
    </citation>
    <scope>NUCLEOTIDE SEQUENCE [LARGE SCALE GENOMIC DNA]</scope>
    <source>
        <strain evidence="2 3">KUC8140</strain>
    </source>
</reference>
<feature type="domain" description="F-box" evidence="1">
    <location>
        <begin position="5"/>
        <end position="50"/>
    </location>
</feature>
<proteinExistence type="predicted"/>
<evidence type="ECO:0000313" key="2">
    <source>
        <dbReference type="EMBL" id="KLO10759.1"/>
    </source>
</evidence>
<dbReference type="Proteomes" id="UP000053477">
    <property type="component" value="Unassembled WGS sequence"/>
</dbReference>
<evidence type="ECO:0000313" key="3">
    <source>
        <dbReference type="Proteomes" id="UP000053477"/>
    </source>
</evidence>
<dbReference type="Gene3D" id="3.80.10.10">
    <property type="entry name" value="Ribonuclease Inhibitor"/>
    <property type="match status" value="1"/>
</dbReference>
<dbReference type="EMBL" id="KQ086018">
    <property type="protein sequence ID" value="KLO10759.1"/>
    <property type="molecule type" value="Genomic_DNA"/>
</dbReference>
<dbReference type="PROSITE" id="PS50181">
    <property type="entry name" value="FBOX"/>
    <property type="match status" value="1"/>
</dbReference>
<dbReference type="CDD" id="cd09917">
    <property type="entry name" value="F-box_SF"/>
    <property type="match status" value="1"/>
</dbReference>
<organism evidence="2 3">
    <name type="scientific">Schizopora paradoxa</name>
    <dbReference type="NCBI Taxonomy" id="27342"/>
    <lineage>
        <taxon>Eukaryota</taxon>
        <taxon>Fungi</taxon>
        <taxon>Dikarya</taxon>
        <taxon>Basidiomycota</taxon>
        <taxon>Agaricomycotina</taxon>
        <taxon>Agaricomycetes</taxon>
        <taxon>Hymenochaetales</taxon>
        <taxon>Schizoporaceae</taxon>
        <taxon>Schizopora</taxon>
    </lineage>
</organism>
<keyword evidence="3" id="KW-1185">Reference proteome</keyword>